<proteinExistence type="predicted"/>
<gene>
    <name evidence="1" type="ORF">SAMN05444921_12054</name>
</gene>
<dbReference type="AlphaFoldDB" id="A0A1G9YZT4"/>
<reference evidence="2" key="1">
    <citation type="submission" date="2016-10" db="EMBL/GenBank/DDBJ databases">
        <authorList>
            <person name="Varghese N."/>
            <person name="Submissions S."/>
        </authorList>
    </citation>
    <scope>NUCLEOTIDE SEQUENCE [LARGE SCALE GENOMIC DNA]</scope>
    <source>
        <strain evidence="2">CGMCC 4.7042</strain>
    </source>
</reference>
<dbReference type="EMBL" id="FNHI01000020">
    <property type="protein sequence ID" value="SDN14594.1"/>
    <property type="molecule type" value="Genomic_DNA"/>
</dbReference>
<dbReference type="GeneID" id="40832497"/>
<name>A0A1G9YZT4_9ACTN</name>
<dbReference type="STRING" id="1196353.SAMN05444921_12054"/>
<keyword evidence="2" id="KW-1185">Reference proteome</keyword>
<evidence type="ECO:0000313" key="2">
    <source>
        <dbReference type="Proteomes" id="UP000199063"/>
    </source>
</evidence>
<dbReference type="Proteomes" id="UP000199063">
    <property type="component" value="Unassembled WGS sequence"/>
</dbReference>
<dbReference type="RefSeq" id="WP_093659059.1">
    <property type="nucleotide sequence ID" value="NZ_FNHI01000020.1"/>
</dbReference>
<sequence>MGMYLVSVGAREWFARGAEDDEAAGPGRVAAALDEELVRRRLPPFTPAPGEPAGRAPAFEEKFVASMDGYAALCRALLSPEEEETVHGWTVLVPFSLDEPIRLPVVSGFADETLVAGAPQVLAALERLEAVVGMPDGMPSAGRNLELTSWYLDAGAAASAAARPGSWGADPDTVFHVALYLRAARFSLRHGCPLVYT</sequence>
<dbReference type="OrthoDB" id="3869625at2"/>
<evidence type="ECO:0000313" key="1">
    <source>
        <dbReference type="EMBL" id="SDN14594.1"/>
    </source>
</evidence>
<organism evidence="1 2">
    <name type="scientific">Streptomyces wuyuanensis</name>
    <dbReference type="NCBI Taxonomy" id="1196353"/>
    <lineage>
        <taxon>Bacteria</taxon>
        <taxon>Bacillati</taxon>
        <taxon>Actinomycetota</taxon>
        <taxon>Actinomycetes</taxon>
        <taxon>Kitasatosporales</taxon>
        <taxon>Streptomycetaceae</taxon>
        <taxon>Streptomyces</taxon>
    </lineage>
</organism>
<accession>A0A1G9YZT4</accession>
<protein>
    <submittedName>
        <fullName evidence="1">Uncharacterized protein</fullName>
    </submittedName>
</protein>